<dbReference type="RefSeq" id="WP_223929152.1">
    <property type="nucleotide sequence ID" value="NZ_BPTU01000001.1"/>
</dbReference>
<dbReference type="Proteomes" id="UP000825483">
    <property type="component" value="Unassembled WGS sequence"/>
</dbReference>
<reference evidence="1" key="1">
    <citation type="journal article" date="2022" name="Int. J. Syst. Evol. Microbiol.">
        <title>Prevotella lacticifex sp. nov., isolated from the rumen of cows.</title>
        <authorList>
            <person name="Shinkai T."/>
            <person name="Ikeyama N."/>
            <person name="Kumagai M."/>
            <person name="Ohmori H."/>
            <person name="Sakamoto M."/>
            <person name="Ohkuma M."/>
            <person name="Mitsumori M."/>
        </authorList>
    </citation>
    <scope>NUCLEOTIDE SEQUENCE</scope>
    <source>
        <strain evidence="1">R5076</strain>
    </source>
</reference>
<evidence type="ECO:0000313" key="2">
    <source>
        <dbReference type="Proteomes" id="UP000825483"/>
    </source>
</evidence>
<comment type="caution">
    <text evidence="1">The sequence shown here is derived from an EMBL/GenBank/DDBJ whole genome shotgun (WGS) entry which is preliminary data.</text>
</comment>
<gene>
    <name evidence="1" type="ORF">PRLR5076_14970</name>
</gene>
<dbReference type="AlphaFoldDB" id="A0A9R1C9S7"/>
<dbReference type="EMBL" id="BPUB01000001">
    <property type="protein sequence ID" value="GJG58646.1"/>
    <property type="molecule type" value="Genomic_DNA"/>
</dbReference>
<evidence type="ECO:0000313" key="1">
    <source>
        <dbReference type="EMBL" id="GJG58646.1"/>
    </source>
</evidence>
<protein>
    <submittedName>
        <fullName evidence="1">Uncharacterized protein</fullName>
    </submittedName>
</protein>
<proteinExistence type="predicted"/>
<keyword evidence="2" id="KW-1185">Reference proteome</keyword>
<dbReference type="GeneID" id="72467321"/>
<accession>A0A9R1C9S7</accession>
<name>A0A9R1C9S7_9BACT</name>
<organism evidence="1 2">
    <name type="scientific">Prevotella lacticifex</name>
    <dbReference type="NCBI Taxonomy" id="2854755"/>
    <lineage>
        <taxon>Bacteria</taxon>
        <taxon>Pseudomonadati</taxon>
        <taxon>Bacteroidota</taxon>
        <taxon>Bacteroidia</taxon>
        <taxon>Bacteroidales</taxon>
        <taxon>Prevotellaceae</taxon>
        <taxon>Prevotella</taxon>
    </lineage>
</organism>
<sequence length="104" mass="12410">MNKDLKQFLDWLKENDRTEEEKMQCKLLDEYMKTRDNLPGKGVTGTELVFDPKSSEEIAEDLQPMYYMDIRVIANYMFMHEFGTTTVEDGTVKWAIWRDIDFQL</sequence>